<name>A0A1Y5Q4D7_9SPHN</name>
<keyword evidence="1" id="KW-0805">Transcription regulation</keyword>
<dbReference type="PRINTS" id="PR00036">
    <property type="entry name" value="HTHLACI"/>
</dbReference>
<dbReference type="Pfam" id="PF00356">
    <property type="entry name" value="LacI"/>
    <property type="match status" value="1"/>
</dbReference>
<dbReference type="Gene3D" id="1.10.260.40">
    <property type="entry name" value="lambda repressor-like DNA-binding domains"/>
    <property type="match status" value="1"/>
</dbReference>
<dbReference type="SUPFAM" id="SSF47413">
    <property type="entry name" value="lambda repressor-like DNA-binding domains"/>
    <property type="match status" value="1"/>
</dbReference>
<gene>
    <name evidence="5" type="ORF">SPPYR_3522</name>
</gene>
<keyword evidence="3" id="KW-0804">Transcription</keyword>
<dbReference type="GO" id="GO:0003700">
    <property type="term" value="F:DNA-binding transcription factor activity"/>
    <property type="evidence" value="ECO:0007669"/>
    <property type="project" value="TreeGrafter"/>
</dbReference>
<dbReference type="GO" id="GO:0000976">
    <property type="term" value="F:transcription cis-regulatory region binding"/>
    <property type="evidence" value="ECO:0007669"/>
    <property type="project" value="TreeGrafter"/>
</dbReference>
<dbReference type="SMART" id="SM00354">
    <property type="entry name" value="HTH_LACI"/>
    <property type="match status" value="1"/>
</dbReference>
<dbReference type="InterPro" id="IPR046335">
    <property type="entry name" value="LacI/GalR-like_sensor"/>
</dbReference>
<feature type="domain" description="HTH lacI-type" evidence="4">
    <location>
        <begin position="13"/>
        <end position="67"/>
    </location>
</feature>
<dbReference type="PANTHER" id="PTHR30146:SF153">
    <property type="entry name" value="LACTOSE OPERON REPRESSOR"/>
    <property type="match status" value="1"/>
</dbReference>
<keyword evidence="2" id="KW-0238">DNA-binding</keyword>
<dbReference type="PROSITE" id="PS50932">
    <property type="entry name" value="HTH_LACI_2"/>
    <property type="match status" value="1"/>
</dbReference>
<dbReference type="Gene3D" id="3.40.50.2300">
    <property type="match status" value="2"/>
</dbReference>
<evidence type="ECO:0000313" key="5">
    <source>
        <dbReference type="EMBL" id="SBV34637.1"/>
    </source>
</evidence>
<dbReference type="PANTHER" id="PTHR30146">
    <property type="entry name" value="LACI-RELATED TRANSCRIPTIONAL REPRESSOR"/>
    <property type="match status" value="1"/>
</dbReference>
<sequence length="351" mass="37589">MAAQNKGPGGKQPTINDVAALAGVSKKTVSRVINRSEFLTDKTRAAVEKAIEQLGFVPNPQARALAFRRNFLIALLHDNPNAQTVLNFQRGVLDAIKDSDLALLVRPVDRGSDKMLDDVRTFLEKQRPIGAMLLPPISENDDLAALCEDLGVRYVRIGSARIDDAKHCISSNDREVVAEAVRGLVALGHRRIGFVRGPAGFRSAAEREEGFREALAEAGLDLPPELYAPGNYRYTAGIEAGEALLSLAAPPTALFCSNDEMAAGVMSVAHAKGIKVPGELSIIGFDDSPTATHIWPALSTVRWPIREMGIRAAQTLVPDFLGPGAKASSDESNVLASTFVERQSVGPPPGR</sequence>
<dbReference type="CDD" id="cd01545">
    <property type="entry name" value="PBP1_SalR"/>
    <property type="match status" value="1"/>
</dbReference>
<accession>A0A1Y5Q4D7</accession>
<dbReference type="KEGG" id="sphu:SPPYR_3522"/>
<dbReference type="CDD" id="cd01392">
    <property type="entry name" value="HTH_LacI"/>
    <property type="match status" value="1"/>
</dbReference>
<dbReference type="PROSITE" id="PS00356">
    <property type="entry name" value="HTH_LACI_1"/>
    <property type="match status" value="1"/>
</dbReference>
<organism evidence="5">
    <name type="scientific">uncultured Sphingopyxis sp</name>
    <dbReference type="NCBI Taxonomy" id="310581"/>
    <lineage>
        <taxon>Bacteria</taxon>
        <taxon>Pseudomonadati</taxon>
        <taxon>Pseudomonadota</taxon>
        <taxon>Alphaproteobacteria</taxon>
        <taxon>Sphingomonadales</taxon>
        <taxon>Sphingomonadaceae</taxon>
        <taxon>Sphingopyxis</taxon>
        <taxon>environmental samples</taxon>
    </lineage>
</organism>
<evidence type="ECO:0000256" key="3">
    <source>
        <dbReference type="ARBA" id="ARBA00023163"/>
    </source>
</evidence>
<dbReference type="EMBL" id="LT598653">
    <property type="protein sequence ID" value="SBV34637.1"/>
    <property type="molecule type" value="Genomic_DNA"/>
</dbReference>
<dbReference type="AlphaFoldDB" id="A0A1Y5Q4D7"/>
<dbReference type="InterPro" id="IPR010982">
    <property type="entry name" value="Lambda_DNA-bd_dom_sf"/>
</dbReference>
<dbReference type="InterPro" id="IPR028082">
    <property type="entry name" value="Peripla_BP_I"/>
</dbReference>
<evidence type="ECO:0000256" key="2">
    <source>
        <dbReference type="ARBA" id="ARBA00023125"/>
    </source>
</evidence>
<protein>
    <submittedName>
        <fullName evidence="5">Transcriptional regulator, LacI family</fullName>
    </submittedName>
</protein>
<reference evidence="5" key="1">
    <citation type="submission" date="2016-03" db="EMBL/GenBank/DDBJ databases">
        <authorList>
            <person name="Ploux O."/>
        </authorList>
    </citation>
    <scope>NUCLEOTIDE SEQUENCE</scope>
    <source>
        <strain evidence="5">UC10</strain>
    </source>
</reference>
<dbReference type="SUPFAM" id="SSF53822">
    <property type="entry name" value="Periplasmic binding protein-like I"/>
    <property type="match status" value="1"/>
</dbReference>
<proteinExistence type="predicted"/>
<dbReference type="InterPro" id="IPR000843">
    <property type="entry name" value="HTH_LacI"/>
</dbReference>
<dbReference type="RefSeq" id="WP_295321607.1">
    <property type="nucleotide sequence ID" value="NZ_LT598653.1"/>
</dbReference>
<evidence type="ECO:0000259" key="4">
    <source>
        <dbReference type="PROSITE" id="PS50932"/>
    </source>
</evidence>
<evidence type="ECO:0000256" key="1">
    <source>
        <dbReference type="ARBA" id="ARBA00023015"/>
    </source>
</evidence>
<dbReference type="Pfam" id="PF13377">
    <property type="entry name" value="Peripla_BP_3"/>
    <property type="match status" value="1"/>
</dbReference>